<dbReference type="AlphaFoldDB" id="G5A0E8"/>
<keyword evidence="6" id="KW-1185">Reference proteome</keyword>
<gene>
    <name evidence="5" type="ORF">PHYSODRAFT_365377</name>
</gene>
<name>G5A0E8_PHYSP</name>
<organism evidence="5 6">
    <name type="scientific">Phytophthora sojae (strain P6497)</name>
    <name type="common">Soybean stem and root rot agent</name>
    <name type="synonym">Phytophthora megasperma f. sp. glycines</name>
    <dbReference type="NCBI Taxonomy" id="1094619"/>
    <lineage>
        <taxon>Eukaryota</taxon>
        <taxon>Sar</taxon>
        <taxon>Stramenopiles</taxon>
        <taxon>Oomycota</taxon>
        <taxon>Peronosporomycetes</taxon>
        <taxon>Peronosporales</taxon>
        <taxon>Peronosporaceae</taxon>
        <taxon>Phytophthora</taxon>
    </lineage>
</organism>
<dbReference type="RefSeq" id="XP_009534082.1">
    <property type="nucleotide sequence ID" value="XM_009535787.1"/>
</dbReference>
<accession>G5A0E8</accession>
<feature type="non-terminal residue" evidence="5">
    <location>
        <position position="1"/>
    </location>
</feature>
<dbReference type="PIRSF" id="PIRSF029958">
    <property type="entry name" value="Necrosis-inducing_protein"/>
    <property type="match status" value="1"/>
</dbReference>
<proteinExistence type="inferred from homology"/>
<dbReference type="InterPro" id="IPR008701">
    <property type="entry name" value="NPP1"/>
</dbReference>
<evidence type="ECO:0000256" key="3">
    <source>
        <dbReference type="ARBA" id="ARBA00022525"/>
    </source>
</evidence>
<dbReference type="Pfam" id="PF05630">
    <property type="entry name" value="NPP1"/>
    <property type="match status" value="1"/>
</dbReference>
<protein>
    <submittedName>
        <fullName evidence="5">Necrosis inducing-like protein NPP1 type</fullName>
    </submittedName>
</protein>
<dbReference type="EMBL" id="JH159158">
    <property type="protein sequence ID" value="EGZ11337.1"/>
    <property type="molecule type" value="Genomic_DNA"/>
</dbReference>
<keyword evidence="3" id="KW-0964">Secreted</keyword>
<reference evidence="5 6" key="1">
    <citation type="journal article" date="2006" name="Science">
        <title>Phytophthora genome sequences uncover evolutionary origins and mechanisms of pathogenesis.</title>
        <authorList>
            <person name="Tyler B.M."/>
            <person name="Tripathy S."/>
            <person name="Zhang X."/>
            <person name="Dehal P."/>
            <person name="Jiang R.H."/>
            <person name="Aerts A."/>
            <person name="Arredondo F.D."/>
            <person name="Baxter L."/>
            <person name="Bensasson D."/>
            <person name="Beynon J.L."/>
            <person name="Chapman J."/>
            <person name="Damasceno C.M."/>
            <person name="Dorrance A.E."/>
            <person name="Dou D."/>
            <person name="Dickerman A.W."/>
            <person name="Dubchak I.L."/>
            <person name="Garbelotto M."/>
            <person name="Gijzen M."/>
            <person name="Gordon S.G."/>
            <person name="Govers F."/>
            <person name="Grunwald N.J."/>
            <person name="Huang W."/>
            <person name="Ivors K.L."/>
            <person name="Jones R.W."/>
            <person name="Kamoun S."/>
            <person name="Krampis K."/>
            <person name="Lamour K.H."/>
            <person name="Lee M.K."/>
            <person name="McDonald W.H."/>
            <person name="Medina M."/>
            <person name="Meijer H.J."/>
            <person name="Nordberg E.K."/>
            <person name="Maclean D.J."/>
            <person name="Ospina-Giraldo M.D."/>
            <person name="Morris P.F."/>
            <person name="Phuntumart V."/>
            <person name="Putnam N.H."/>
            <person name="Rash S."/>
            <person name="Rose J.K."/>
            <person name="Sakihama Y."/>
            <person name="Salamov A.A."/>
            <person name="Savidor A."/>
            <person name="Scheuring C.F."/>
            <person name="Smith B.M."/>
            <person name="Sobral B.W."/>
            <person name="Terry A."/>
            <person name="Torto-Alalibo T.A."/>
            <person name="Win J."/>
            <person name="Xu Z."/>
            <person name="Zhang H."/>
            <person name="Grigoriev I.V."/>
            <person name="Rokhsar D.S."/>
            <person name="Boore J.L."/>
        </authorList>
    </citation>
    <scope>NUCLEOTIDE SEQUENCE [LARGE SCALE GENOMIC DNA]</scope>
    <source>
        <strain evidence="5 6">P6497</strain>
    </source>
</reference>
<dbReference type="Proteomes" id="UP000002640">
    <property type="component" value="Unassembled WGS sequence"/>
</dbReference>
<dbReference type="KEGG" id="psoj:PHYSODRAFT_365377"/>
<evidence type="ECO:0000256" key="2">
    <source>
        <dbReference type="ARBA" id="ARBA00009520"/>
    </source>
</evidence>
<feature type="non-terminal residue" evidence="5">
    <location>
        <position position="220"/>
    </location>
</feature>
<evidence type="ECO:0000313" key="6">
    <source>
        <dbReference type="Proteomes" id="UP000002640"/>
    </source>
</evidence>
<evidence type="ECO:0000256" key="4">
    <source>
        <dbReference type="ARBA" id="ARBA00023026"/>
    </source>
</evidence>
<dbReference type="PANTHER" id="PTHR33657">
    <property type="entry name" value="DOMAIN PROTEIN, PUTATIVE (AFU_ORTHOLOGUE AFUA_5G00600)-RELATED"/>
    <property type="match status" value="1"/>
</dbReference>
<dbReference type="SMR" id="G5A0E8"/>
<comment type="similarity">
    <text evidence="2">Belongs to the Necrosis inducing protein (NPP1) family.</text>
</comment>
<dbReference type="PANTHER" id="PTHR33657:SF8">
    <property type="entry name" value="DOMAIN PROTEIN, PUTATIVE (AFU_ORTHOLOGUE AFUA_5G00600)-RELATED"/>
    <property type="match status" value="1"/>
</dbReference>
<evidence type="ECO:0000313" key="5">
    <source>
        <dbReference type="EMBL" id="EGZ11337.1"/>
    </source>
</evidence>
<dbReference type="InParanoid" id="G5A0E8"/>
<dbReference type="GO" id="GO:0005576">
    <property type="term" value="C:extracellular region"/>
    <property type="evidence" value="ECO:0007669"/>
    <property type="project" value="UniProtKB-SubCell"/>
</dbReference>
<evidence type="ECO:0000256" key="1">
    <source>
        <dbReference type="ARBA" id="ARBA00004613"/>
    </source>
</evidence>
<dbReference type="GeneID" id="20650286"/>
<sequence>IDYDQVEPFPELGPKTISEKAAIKFKPTLFIKDGCHPYAAVNAAGDTSGGLDPKASDDECKGSTLGSQVYSRSTWYRNTWATMYAWYFPKDTNLYLRGVRHDWVSAIVWLDNPALANQTLIGVSFSSGGASYGGFHLDRSRMWDGYVDGTHPKMEYSAADTRSGYHTIDASEDVGDFQDLIHWSQLTEEARNALETGDFGSDTPVPFNNANFKKNLERGF</sequence>
<keyword evidence="4" id="KW-0843">Virulence</keyword>
<comment type="subcellular location">
    <subcellularLocation>
        <location evidence="1">Secreted</location>
    </subcellularLocation>
</comment>